<reference evidence="2 3" key="1">
    <citation type="submission" date="2020-01" db="EMBL/GenBank/DDBJ databases">
        <title>Rhizobium genotypes associated with high levels of biological nitrogen fixation by grain legumes in a temperate-maritime cropping system.</title>
        <authorList>
            <person name="Maluk M."/>
            <person name="Francesc Ferrando Molina F."/>
            <person name="Lopez Del Egido L."/>
            <person name="Lafos M."/>
            <person name="Langarica-Fuentes A."/>
            <person name="Gebre Yohannes G."/>
            <person name="Young M.W."/>
            <person name="Martin P."/>
            <person name="Gantlett R."/>
            <person name="Kenicer G."/>
            <person name="Hawes C."/>
            <person name="Begg G.S."/>
            <person name="Quilliam R.S."/>
            <person name="Squire G.R."/>
            <person name="Poole P.S."/>
            <person name="Young P.W."/>
            <person name="Iannetta P.M."/>
            <person name="James E.K."/>
        </authorList>
    </citation>
    <scope>NUCLEOTIDE SEQUENCE [LARGE SCALE GENOMIC DNA]</scope>
    <source>
        <strain evidence="2 3">JHI944</strain>
    </source>
</reference>
<feature type="transmembrane region" description="Helical" evidence="1">
    <location>
        <begin position="107"/>
        <end position="138"/>
    </location>
</feature>
<dbReference type="Proteomes" id="UP000471409">
    <property type="component" value="Unassembled WGS sequence"/>
</dbReference>
<feature type="transmembrane region" description="Helical" evidence="1">
    <location>
        <begin position="12"/>
        <end position="35"/>
    </location>
</feature>
<keyword evidence="1" id="KW-1133">Transmembrane helix</keyword>
<organism evidence="2 3">
    <name type="scientific">Rhizobium leguminosarum</name>
    <dbReference type="NCBI Taxonomy" id="384"/>
    <lineage>
        <taxon>Bacteria</taxon>
        <taxon>Pseudomonadati</taxon>
        <taxon>Pseudomonadota</taxon>
        <taxon>Alphaproteobacteria</taxon>
        <taxon>Hyphomicrobiales</taxon>
        <taxon>Rhizobiaceae</taxon>
        <taxon>Rhizobium/Agrobacterium group</taxon>
        <taxon>Rhizobium</taxon>
    </lineage>
</organism>
<comment type="caution">
    <text evidence="2">The sequence shown here is derived from an EMBL/GenBank/DDBJ whole genome shotgun (WGS) entry which is preliminary data.</text>
</comment>
<accession>A0A444HVG0</accession>
<dbReference type="InterPro" id="IPR021279">
    <property type="entry name" value="DUF2721"/>
</dbReference>
<dbReference type="EMBL" id="WXXP01000008">
    <property type="protein sequence ID" value="NEK51538.1"/>
    <property type="molecule type" value="Genomic_DNA"/>
</dbReference>
<protein>
    <submittedName>
        <fullName evidence="2">DUF2721 domain-containing protein</fullName>
    </submittedName>
</protein>
<keyword evidence="1" id="KW-0472">Membrane</keyword>
<proteinExistence type="predicted"/>
<dbReference type="GeneID" id="61428093"/>
<dbReference type="RefSeq" id="WP_018246319.1">
    <property type="nucleotide sequence ID" value="NZ_CP121637.1"/>
</dbReference>
<sequence>MDTPAIIVDYAQVIQTSLAPVFLLAGTGGFVGIYVTRLGRVSDRLNEVTDTPLPRQNRQRQLMYLRRRTLILEVAVIFGAVAGICTSCAILNLLSGALAIRLQPENLVWFFGGAIVSLMLSLVSFLLELIVAGSSMLLQVKMDRDRGR</sequence>
<feature type="transmembrane region" description="Helical" evidence="1">
    <location>
        <begin position="70"/>
        <end position="95"/>
    </location>
</feature>
<keyword evidence="1" id="KW-0812">Transmembrane</keyword>
<dbReference type="AlphaFoldDB" id="A0A444HVG0"/>
<evidence type="ECO:0000313" key="3">
    <source>
        <dbReference type="Proteomes" id="UP000471409"/>
    </source>
</evidence>
<dbReference type="Pfam" id="PF11026">
    <property type="entry name" value="DUF2721"/>
    <property type="match status" value="1"/>
</dbReference>
<evidence type="ECO:0000256" key="1">
    <source>
        <dbReference type="SAM" id="Phobius"/>
    </source>
</evidence>
<name>A0A444HVG0_RHILE</name>
<gene>
    <name evidence="2" type="ORF">GUK36_19110</name>
</gene>
<evidence type="ECO:0000313" key="2">
    <source>
        <dbReference type="EMBL" id="NEK51538.1"/>
    </source>
</evidence>